<evidence type="ECO:0000256" key="1">
    <source>
        <dbReference type="SAM" id="SignalP"/>
    </source>
</evidence>
<dbReference type="VEuPathDB" id="FungiDB:I7I51_02391"/>
<evidence type="ECO:0000313" key="2">
    <source>
        <dbReference type="EMBL" id="QSS62652.1"/>
    </source>
</evidence>
<keyword evidence="1" id="KW-0732">Signal</keyword>
<evidence type="ECO:0000313" key="3">
    <source>
        <dbReference type="Proteomes" id="UP000663671"/>
    </source>
</evidence>
<dbReference type="Proteomes" id="UP000663671">
    <property type="component" value="Chromosome 7"/>
</dbReference>
<accession>A0A8A1MDT5</accession>
<dbReference type="EMBL" id="CP069112">
    <property type="protein sequence ID" value="QSS62652.1"/>
    <property type="molecule type" value="Genomic_DNA"/>
</dbReference>
<organism evidence="2 3">
    <name type="scientific">Ajellomyces capsulatus</name>
    <name type="common">Darling's disease fungus</name>
    <name type="synonym">Histoplasma capsulatum</name>
    <dbReference type="NCBI Taxonomy" id="5037"/>
    <lineage>
        <taxon>Eukaryota</taxon>
        <taxon>Fungi</taxon>
        <taxon>Dikarya</taxon>
        <taxon>Ascomycota</taxon>
        <taxon>Pezizomycotina</taxon>
        <taxon>Eurotiomycetes</taxon>
        <taxon>Eurotiomycetidae</taxon>
        <taxon>Onygenales</taxon>
        <taxon>Ajellomycetaceae</taxon>
        <taxon>Histoplasma</taxon>
    </lineage>
</organism>
<sequence length="177" mass="19493">MKLLRPTISLGLFGVAVQCAAVTNTKSQEDTLAIIRELKQDPEGFTDIGADGIARSLDGQGNVIDFRRLTNAQLLKLAQTTSVDADELEHNMAAWQDADGWEVPLTQALGPPSKAEDIANHESMAKSIDTRPAAIAAMHLRADIWCYAITCTTNIECRRIHCTGCSTRPYQRRYCYP</sequence>
<reference evidence="2" key="1">
    <citation type="submission" date="2021-01" db="EMBL/GenBank/DDBJ databases">
        <title>Chromosome-level genome assembly of a human fungal pathogen reveals clustering of transcriptionally co-regulated genes.</title>
        <authorList>
            <person name="Voorhies M."/>
            <person name="Cohen S."/>
            <person name="Shea T.P."/>
            <person name="Petrus S."/>
            <person name="Munoz J.F."/>
            <person name="Poplawski S."/>
            <person name="Goldman W.E."/>
            <person name="Michael T."/>
            <person name="Cuomo C.A."/>
            <person name="Sil A."/>
            <person name="Beyhan S."/>
        </authorList>
    </citation>
    <scope>NUCLEOTIDE SEQUENCE</scope>
    <source>
        <strain evidence="2">WU24</strain>
    </source>
</reference>
<protein>
    <submittedName>
        <fullName evidence="2">Uncharacterized protein</fullName>
    </submittedName>
</protein>
<feature type="chain" id="PRO_5034138144" evidence="1">
    <location>
        <begin position="28"/>
        <end position="177"/>
    </location>
</feature>
<dbReference type="OrthoDB" id="3660917at2759"/>
<gene>
    <name evidence="2" type="ORF">I7I51_02391</name>
</gene>
<feature type="signal peptide" evidence="1">
    <location>
        <begin position="1"/>
        <end position="27"/>
    </location>
</feature>
<dbReference type="AlphaFoldDB" id="A0A8A1MDT5"/>
<name>A0A8A1MDT5_AJECA</name>
<proteinExistence type="predicted"/>